<dbReference type="Proteomes" id="UP000051913">
    <property type="component" value="Unassembled WGS sequence"/>
</dbReference>
<dbReference type="EMBL" id="LLXX01000173">
    <property type="protein sequence ID" value="KRQ99209.1"/>
    <property type="molecule type" value="Genomic_DNA"/>
</dbReference>
<dbReference type="Gene3D" id="3.40.190.10">
    <property type="entry name" value="Periplasmic binding protein-like II"/>
    <property type="match status" value="1"/>
</dbReference>
<comment type="similarity">
    <text evidence="1">Belongs to the UPF0065 (bug) family.</text>
</comment>
<sequence length="330" mass="35265">MKFLHSLVLVLVTLIMSVTAGPVALALDYPVHTVRIVVGFGPGTSPDIVARLLGDKLFQAWGKPVVIENAAGANGNIAGERVARAEPDGHTLLLAANPVIVINPSLYEKMPFDPVRDLVPISQVCAYANILIVNNDVPAKNVQELVAVARARPGTLTYGSAGFGSTLHLAGELLKSMAKVDILHVPYRGTFSPEVIAGRLSMAFVPPTTALPLARDGKVRALAVTSLERYAGAPDLPTMAESGFPGFEVTVWFGLMAPARTPPAIVEKLHRETVKILVMPEMRKRFDDLGIELIGNSPAEFAAVIDGEIPKWAKLVREAGIKLLDLPSPK</sequence>
<dbReference type="InterPro" id="IPR005064">
    <property type="entry name" value="BUG"/>
</dbReference>
<dbReference type="Gene3D" id="3.40.190.150">
    <property type="entry name" value="Bordetella uptake gene, domain 1"/>
    <property type="match status" value="1"/>
</dbReference>
<dbReference type="RefSeq" id="WP_057853860.1">
    <property type="nucleotide sequence ID" value="NZ_LLXX01000173.1"/>
</dbReference>
<keyword evidence="3" id="KW-1185">Reference proteome</keyword>
<gene>
    <name evidence="2" type="ORF">CP49_11450</name>
</gene>
<dbReference type="PANTHER" id="PTHR42928:SF5">
    <property type="entry name" value="BLR1237 PROTEIN"/>
    <property type="match status" value="1"/>
</dbReference>
<dbReference type="PANTHER" id="PTHR42928">
    <property type="entry name" value="TRICARBOXYLATE-BINDING PROTEIN"/>
    <property type="match status" value="1"/>
</dbReference>
<accession>A0A0R3KUP3</accession>
<name>A0A0R3KUP3_9BRAD</name>
<evidence type="ECO:0000313" key="2">
    <source>
        <dbReference type="EMBL" id="KRQ99209.1"/>
    </source>
</evidence>
<reference evidence="2 3" key="1">
    <citation type="submission" date="2014-03" db="EMBL/GenBank/DDBJ databases">
        <title>Bradyrhizobium valentinum sp. nov., isolated from effective nodules of Lupinus mariae-josephae, a lupine endemic of basic-lime soils in Eastern Spain.</title>
        <authorList>
            <person name="Duran D."/>
            <person name="Rey L."/>
            <person name="Navarro A."/>
            <person name="Busquets A."/>
            <person name="Imperial J."/>
            <person name="Ruiz-Argueso T."/>
        </authorList>
    </citation>
    <scope>NUCLEOTIDE SEQUENCE [LARGE SCALE GENOMIC DNA]</scope>
    <source>
        <strain evidence="2 3">LmjM3</strain>
    </source>
</reference>
<dbReference type="InterPro" id="IPR042100">
    <property type="entry name" value="Bug_dom1"/>
</dbReference>
<dbReference type="OrthoDB" id="7374750at2"/>
<dbReference type="Pfam" id="PF03401">
    <property type="entry name" value="TctC"/>
    <property type="match status" value="1"/>
</dbReference>
<comment type="caution">
    <text evidence="2">The sequence shown here is derived from an EMBL/GenBank/DDBJ whole genome shotgun (WGS) entry which is preliminary data.</text>
</comment>
<dbReference type="STRING" id="1518501.CQ10_33490"/>
<evidence type="ECO:0008006" key="4">
    <source>
        <dbReference type="Google" id="ProtNLM"/>
    </source>
</evidence>
<protein>
    <recommendedName>
        <fullName evidence="4">LacI family transcriptional regulator</fullName>
    </recommendedName>
</protein>
<evidence type="ECO:0000256" key="1">
    <source>
        <dbReference type="ARBA" id="ARBA00006987"/>
    </source>
</evidence>
<organism evidence="2 3">
    <name type="scientific">Bradyrhizobium valentinum</name>
    <dbReference type="NCBI Taxonomy" id="1518501"/>
    <lineage>
        <taxon>Bacteria</taxon>
        <taxon>Pseudomonadati</taxon>
        <taxon>Pseudomonadota</taxon>
        <taxon>Alphaproteobacteria</taxon>
        <taxon>Hyphomicrobiales</taxon>
        <taxon>Nitrobacteraceae</taxon>
        <taxon>Bradyrhizobium</taxon>
    </lineage>
</organism>
<evidence type="ECO:0000313" key="3">
    <source>
        <dbReference type="Proteomes" id="UP000051913"/>
    </source>
</evidence>
<dbReference type="CDD" id="cd13578">
    <property type="entry name" value="PBP2_Bug27"/>
    <property type="match status" value="1"/>
</dbReference>
<dbReference type="AlphaFoldDB" id="A0A0R3KUP3"/>
<dbReference type="PIRSF" id="PIRSF017082">
    <property type="entry name" value="YflP"/>
    <property type="match status" value="1"/>
</dbReference>
<proteinExistence type="inferred from homology"/>
<dbReference type="SUPFAM" id="SSF53850">
    <property type="entry name" value="Periplasmic binding protein-like II"/>
    <property type="match status" value="1"/>
</dbReference>